<evidence type="ECO:0000313" key="2">
    <source>
        <dbReference type="Proteomes" id="UP000215559"/>
    </source>
</evidence>
<dbReference type="InterPro" id="IPR011990">
    <property type="entry name" value="TPR-like_helical_dom_sf"/>
</dbReference>
<sequence>MSNFYFGQKPYQTYLQENALTRDASGQIARNVGSIKTRVSLNTLGIIASNFYLAQQFGEKFDAVSRALAWGIDHLIDGLSQVDASIEKLRADYVYAAGLLLDQLQIQNRHLSSVLERLDAIHKTLENPTLTQAREFYRIGSERLSRGLLDKSLEAFHKAEEKNDTDFFVQFQLGKLYLYGLDKDDNVVNLEKARQHLKQAARYAEAEMPFLSEFARWAGEAHLQCSIACYLRANELHIAGKPDEARQLIEEARDFARHACEVYPKLSESHYHLAKFSALLGNAGEAVASLERAIIADRNYCLKAETDKDF</sequence>
<dbReference type="SMART" id="SM00028">
    <property type="entry name" value="TPR"/>
    <property type="match status" value="3"/>
</dbReference>
<accession>A0A235BVL6</accession>
<dbReference type="Gene3D" id="1.25.40.10">
    <property type="entry name" value="Tetratricopeptide repeat domain"/>
    <property type="match status" value="1"/>
</dbReference>
<name>A0A235BVL6_UNCW3</name>
<proteinExistence type="predicted"/>
<dbReference type="EMBL" id="NOZP01000051">
    <property type="protein sequence ID" value="OYD16440.1"/>
    <property type="molecule type" value="Genomic_DNA"/>
</dbReference>
<evidence type="ECO:0000313" key="1">
    <source>
        <dbReference type="EMBL" id="OYD16440.1"/>
    </source>
</evidence>
<organism evidence="1 2">
    <name type="scientific">candidate division WOR-3 bacterium JGI_Cruoil_03_51_56</name>
    <dbReference type="NCBI Taxonomy" id="1973747"/>
    <lineage>
        <taxon>Bacteria</taxon>
        <taxon>Bacteria division WOR-3</taxon>
    </lineage>
</organism>
<dbReference type="InterPro" id="IPR019734">
    <property type="entry name" value="TPR_rpt"/>
</dbReference>
<dbReference type="SUPFAM" id="SSF48452">
    <property type="entry name" value="TPR-like"/>
    <property type="match status" value="1"/>
</dbReference>
<gene>
    <name evidence="1" type="ORF">CH330_02830</name>
</gene>
<dbReference type="Proteomes" id="UP000215559">
    <property type="component" value="Unassembled WGS sequence"/>
</dbReference>
<feature type="non-terminal residue" evidence="1">
    <location>
        <position position="310"/>
    </location>
</feature>
<dbReference type="AlphaFoldDB" id="A0A235BVL6"/>
<protein>
    <submittedName>
        <fullName evidence="1">Uncharacterized protein</fullName>
    </submittedName>
</protein>
<comment type="caution">
    <text evidence="1">The sequence shown here is derived from an EMBL/GenBank/DDBJ whole genome shotgun (WGS) entry which is preliminary data.</text>
</comment>
<reference evidence="1 2" key="1">
    <citation type="submission" date="2017-07" db="EMBL/GenBank/DDBJ databases">
        <title>Recovery of genomes from metagenomes via a dereplication, aggregation, and scoring strategy.</title>
        <authorList>
            <person name="Sieber C.M."/>
            <person name="Probst A.J."/>
            <person name="Sharrar A."/>
            <person name="Thomas B.C."/>
            <person name="Hess M."/>
            <person name="Tringe S.G."/>
            <person name="Banfield J.F."/>
        </authorList>
    </citation>
    <scope>NUCLEOTIDE SEQUENCE [LARGE SCALE GENOMIC DNA]</scope>
    <source>
        <strain evidence="1">JGI_Cruoil_03_51_56</strain>
    </source>
</reference>